<dbReference type="GO" id="GO:0008234">
    <property type="term" value="F:cysteine-type peptidase activity"/>
    <property type="evidence" value="ECO:0007669"/>
    <property type="project" value="InterPro"/>
</dbReference>
<proteinExistence type="inferred from homology"/>
<sequence length="711" mass="79782">MRPPMLDIEKCVDPVEFFCSKLKQHSVRLQGFPLVLQLMAYKAIPLLLRNVPNANDGKTFMDASFVGIPKLTTFAMSDILAVEHDPELTVMTIIPLGDLRSCNDGWGEWNDEDRDKNVLYMEGLIRGGHTYKKEEWPGGFAGLNVVDVDEKSAVVEHERHVVNRKATGEEVYESGKRVGKRKGRKLNSCRSKRKQQKIDTYFPPVLRSGRKMQEWVAEQIAEVRTTLTAKIEQQAEELACLKKQNSGGKRRRSVGMVGMSVGRSGRFFRPCKMGKGKRDSYVGFAVGKGLVGSPSRESKGDSIGIGEYVTNMVEEVNETLKSAVAEEFGVDDIMDVADPPGLVERKLASEGGSPDVGSKHDSLKEDRDLEEVFPNLESGKNSCHGKPANNEDKVVGPDGGDSSEDDGTPTVEVSDTAMAEDVQCSAPSKRELKLARVYKEKPQKAVMDLLPCVDVDEFEEFKATLEESEDMEHITKGGFVITSMFLLDLAKPEEWVSTTHMEVLMSMLKDRHADVLAAEKLLFETLWFVNCLQGKYAAFGKAKLRERVRFDSRLTLYLTSEGKRWFDDVQTVYVPMCWEEKHWVGLAIHLSMWVVEIFDSTPSLYADRKVKRFMAPVLEMLPYVIAKVCTPTTSQGHGLKAMSCKRVGGLYENTRYGDCGLVAVKFMELHLNENPSGTMSYISDSVVDDFRKHYAMDIYQEFVIPLYDLGE</sequence>
<dbReference type="Gramene" id="KFK26982">
    <property type="protein sequence ID" value="KFK26982"/>
    <property type="gene ID" value="AALP_AA8G318900"/>
</dbReference>
<dbReference type="AlphaFoldDB" id="A0A087GAT0"/>
<evidence type="ECO:0000313" key="7">
    <source>
        <dbReference type="Proteomes" id="UP000029120"/>
    </source>
</evidence>
<keyword evidence="2" id="KW-0645">Protease</keyword>
<dbReference type="PANTHER" id="PTHR48449:SF1">
    <property type="entry name" value="DUF1985 DOMAIN-CONTAINING PROTEIN"/>
    <property type="match status" value="1"/>
</dbReference>
<keyword evidence="7" id="KW-1185">Reference proteome</keyword>
<name>A0A087GAT0_ARAAL</name>
<feature type="domain" description="Ubiquitin-like protease family profile" evidence="5">
    <location>
        <begin position="479"/>
        <end position="670"/>
    </location>
</feature>
<reference evidence="7" key="1">
    <citation type="journal article" date="2015" name="Nat. Plants">
        <title>Genome expansion of Arabis alpina linked with retrotransposition and reduced symmetric DNA methylation.</title>
        <authorList>
            <person name="Willing E.M."/>
            <person name="Rawat V."/>
            <person name="Mandakova T."/>
            <person name="Maumus F."/>
            <person name="James G.V."/>
            <person name="Nordstroem K.J."/>
            <person name="Becker C."/>
            <person name="Warthmann N."/>
            <person name="Chica C."/>
            <person name="Szarzynska B."/>
            <person name="Zytnicki M."/>
            <person name="Albani M.C."/>
            <person name="Kiefer C."/>
            <person name="Bergonzi S."/>
            <person name="Castaings L."/>
            <person name="Mateos J.L."/>
            <person name="Berns M.C."/>
            <person name="Bujdoso N."/>
            <person name="Piofczyk T."/>
            <person name="de Lorenzo L."/>
            <person name="Barrero-Sicilia C."/>
            <person name="Mateos I."/>
            <person name="Piednoel M."/>
            <person name="Hagmann J."/>
            <person name="Chen-Min-Tao R."/>
            <person name="Iglesias-Fernandez R."/>
            <person name="Schuster S.C."/>
            <person name="Alonso-Blanco C."/>
            <person name="Roudier F."/>
            <person name="Carbonero P."/>
            <person name="Paz-Ares J."/>
            <person name="Davis S.J."/>
            <person name="Pecinka A."/>
            <person name="Quesneville H."/>
            <person name="Colot V."/>
            <person name="Lysak M.A."/>
            <person name="Weigel D."/>
            <person name="Coupland G."/>
            <person name="Schneeberger K."/>
        </authorList>
    </citation>
    <scope>NUCLEOTIDE SEQUENCE [LARGE SCALE GENOMIC DNA]</scope>
    <source>
        <strain evidence="7">cv. Pajares</strain>
    </source>
</reference>
<organism evidence="6 7">
    <name type="scientific">Arabis alpina</name>
    <name type="common">Alpine rock-cress</name>
    <dbReference type="NCBI Taxonomy" id="50452"/>
    <lineage>
        <taxon>Eukaryota</taxon>
        <taxon>Viridiplantae</taxon>
        <taxon>Streptophyta</taxon>
        <taxon>Embryophyta</taxon>
        <taxon>Tracheophyta</taxon>
        <taxon>Spermatophyta</taxon>
        <taxon>Magnoliopsida</taxon>
        <taxon>eudicotyledons</taxon>
        <taxon>Gunneridae</taxon>
        <taxon>Pentapetalae</taxon>
        <taxon>rosids</taxon>
        <taxon>malvids</taxon>
        <taxon>Brassicales</taxon>
        <taxon>Brassicaceae</taxon>
        <taxon>Arabideae</taxon>
        <taxon>Arabis</taxon>
    </lineage>
</organism>
<accession>A0A087GAT0</accession>
<dbReference type="OMA" id="HWERITG"/>
<dbReference type="OrthoDB" id="1114153at2759"/>
<keyword evidence="3" id="KW-0378">Hydrolase</keyword>
<dbReference type="Gene3D" id="3.40.395.10">
    <property type="entry name" value="Adenoviral Proteinase, Chain A"/>
    <property type="match status" value="1"/>
</dbReference>
<dbReference type="EMBL" id="CM002876">
    <property type="protein sequence ID" value="KFK26982.1"/>
    <property type="molecule type" value="Genomic_DNA"/>
</dbReference>
<protein>
    <recommendedName>
        <fullName evidence="5">Ubiquitin-like protease family profile domain-containing protein</fullName>
    </recommendedName>
</protein>
<gene>
    <name evidence="6" type="ordered locus">AALP_Aa8g318900</name>
</gene>
<evidence type="ECO:0000256" key="1">
    <source>
        <dbReference type="ARBA" id="ARBA00005234"/>
    </source>
</evidence>
<evidence type="ECO:0000256" key="2">
    <source>
        <dbReference type="ARBA" id="ARBA00022670"/>
    </source>
</evidence>
<dbReference type="SUPFAM" id="SSF54001">
    <property type="entry name" value="Cysteine proteinases"/>
    <property type="match status" value="1"/>
</dbReference>
<dbReference type="InterPro" id="IPR038765">
    <property type="entry name" value="Papain-like_cys_pep_sf"/>
</dbReference>
<feature type="region of interest" description="Disordered" evidence="4">
    <location>
        <begin position="344"/>
        <end position="411"/>
    </location>
</feature>
<evidence type="ECO:0000256" key="3">
    <source>
        <dbReference type="ARBA" id="ARBA00022801"/>
    </source>
</evidence>
<evidence type="ECO:0000259" key="5">
    <source>
        <dbReference type="PROSITE" id="PS50600"/>
    </source>
</evidence>
<dbReference type="GO" id="GO:0006508">
    <property type="term" value="P:proteolysis"/>
    <property type="evidence" value="ECO:0007669"/>
    <property type="project" value="UniProtKB-KW"/>
</dbReference>
<dbReference type="PANTHER" id="PTHR48449">
    <property type="entry name" value="DUF1985 DOMAIN-CONTAINING PROTEIN"/>
    <property type="match status" value="1"/>
</dbReference>
<dbReference type="InterPro" id="IPR003653">
    <property type="entry name" value="Peptidase_C48_C"/>
</dbReference>
<dbReference type="Pfam" id="PF02902">
    <property type="entry name" value="Peptidase_C48"/>
    <property type="match status" value="1"/>
</dbReference>
<dbReference type="PROSITE" id="PS50600">
    <property type="entry name" value="ULP_PROTEASE"/>
    <property type="match status" value="1"/>
</dbReference>
<dbReference type="Proteomes" id="UP000029120">
    <property type="component" value="Chromosome 8"/>
</dbReference>
<comment type="similarity">
    <text evidence="1">Belongs to the peptidase C48 family.</text>
</comment>
<evidence type="ECO:0000313" key="6">
    <source>
        <dbReference type="EMBL" id="KFK26982.1"/>
    </source>
</evidence>
<evidence type="ECO:0000256" key="4">
    <source>
        <dbReference type="SAM" id="MobiDB-lite"/>
    </source>
</evidence>
<feature type="compositionally biased region" description="Basic and acidic residues" evidence="4">
    <location>
        <begin position="357"/>
        <end position="367"/>
    </location>
</feature>